<gene>
    <name evidence="6" type="ORF">OSTLU_33750</name>
</gene>
<dbReference type="PANTHER" id="PTHR11132">
    <property type="entry name" value="SOLUTE CARRIER FAMILY 35"/>
    <property type="match status" value="1"/>
</dbReference>
<keyword evidence="2 5" id="KW-0812">Transmembrane</keyword>
<dbReference type="InterPro" id="IPR050186">
    <property type="entry name" value="TPT_transporter"/>
</dbReference>
<keyword evidence="3 5" id="KW-1133">Transmembrane helix</keyword>
<dbReference type="KEGG" id="olu:OSTLU_33750"/>
<dbReference type="OrthoDB" id="417037at2759"/>
<dbReference type="Gramene" id="ABP00621">
    <property type="protein sequence ID" value="ABP00621"/>
    <property type="gene ID" value="OSTLU_33750"/>
</dbReference>
<dbReference type="Proteomes" id="UP000001568">
    <property type="component" value="Chromosome 18"/>
</dbReference>
<dbReference type="AlphaFoldDB" id="A4SA98"/>
<name>A4SA98_OSTLU</name>
<dbReference type="HOGENOM" id="CLU_045047_0_0_1"/>
<feature type="transmembrane region" description="Helical" evidence="5">
    <location>
        <begin position="36"/>
        <end position="53"/>
    </location>
</feature>
<evidence type="ECO:0000256" key="5">
    <source>
        <dbReference type="SAM" id="Phobius"/>
    </source>
</evidence>
<proteinExistence type="predicted"/>
<feature type="transmembrane region" description="Helical" evidence="5">
    <location>
        <begin position="150"/>
        <end position="174"/>
    </location>
</feature>
<keyword evidence="4 5" id="KW-0472">Membrane</keyword>
<feature type="transmembrane region" description="Helical" evidence="5">
    <location>
        <begin position="222"/>
        <end position="240"/>
    </location>
</feature>
<dbReference type="OMA" id="KPHTGKV"/>
<sequence>MSESKSLLILLVAYAFCSSTLLILNKVALQTINSGTFLLLLQCVFTCMALGTLDHFGFTSAISPLEAAERERFTVVVALFVTTLFANMKCLQLANVDTVICIRMTCPLLVSLLDYLFLGRELPTRTSTLALVATCVSFASFLLVEQNSSWITIFWLSFWYCAMVFETVFVKFVVSDSSLSTAAQSFYQNLLAIPVLTVIWFSTEIPTSVFEQISLSTSEFSLVLSTCILGLGMSYLSFAVRERVSATSFSMLGNTCKLITILTNYLLWEKHATGVGTFAVLFCLASSTFYRQA</sequence>
<dbReference type="EMBL" id="CP000598">
    <property type="protein sequence ID" value="ABP00621.1"/>
    <property type="molecule type" value="Genomic_DNA"/>
</dbReference>
<feature type="non-terminal residue" evidence="6">
    <location>
        <position position="293"/>
    </location>
</feature>
<evidence type="ECO:0000256" key="1">
    <source>
        <dbReference type="ARBA" id="ARBA00004141"/>
    </source>
</evidence>
<comment type="subcellular location">
    <subcellularLocation>
        <location evidence="1">Membrane</location>
        <topology evidence="1">Multi-pass membrane protein</topology>
    </subcellularLocation>
</comment>
<feature type="transmembrane region" description="Helical" evidence="5">
    <location>
        <begin position="186"/>
        <end position="202"/>
    </location>
</feature>
<feature type="transmembrane region" description="Helical" evidence="5">
    <location>
        <begin position="247"/>
        <end position="266"/>
    </location>
</feature>
<protein>
    <submittedName>
        <fullName evidence="6">DMT family transporter: GDP-mannose</fullName>
    </submittedName>
</protein>
<organism evidence="6 7">
    <name type="scientific">Ostreococcus lucimarinus (strain CCE9901)</name>
    <dbReference type="NCBI Taxonomy" id="436017"/>
    <lineage>
        <taxon>Eukaryota</taxon>
        <taxon>Viridiplantae</taxon>
        <taxon>Chlorophyta</taxon>
        <taxon>Mamiellophyceae</taxon>
        <taxon>Mamiellales</taxon>
        <taxon>Bathycoccaceae</taxon>
        <taxon>Ostreococcus</taxon>
    </lineage>
</organism>
<feature type="transmembrane region" description="Helical" evidence="5">
    <location>
        <begin position="73"/>
        <end position="94"/>
    </location>
</feature>
<feature type="transmembrane region" description="Helical" evidence="5">
    <location>
        <begin position="126"/>
        <end position="144"/>
    </location>
</feature>
<evidence type="ECO:0000256" key="3">
    <source>
        <dbReference type="ARBA" id="ARBA00022989"/>
    </source>
</evidence>
<evidence type="ECO:0000256" key="2">
    <source>
        <dbReference type="ARBA" id="ARBA00022692"/>
    </source>
</evidence>
<dbReference type="GeneID" id="5006404"/>
<keyword evidence="7" id="KW-1185">Reference proteome</keyword>
<dbReference type="eggNOG" id="KOG1444">
    <property type="taxonomic scope" value="Eukaryota"/>
</dbReference>
<evidence type="ECO:0000313" key="7">
    <source>
        <dbReference type="Proteomes" id="UP000001568"/>
    </source>
</evidence>
<evidence type="ECO:0000256" key="4">
    <source>
        <dbReference type="ARBA" id="ARBA00023136"/>
    </source>
</evidence>
<evidence type="ECO:0000313" key="6">
    <source>
        <dbReference type="EMBL" id="ABP00621.1"/>
    </source>
</evidence>
<accession>A4SA98</accession>
<reference evidence="6 7" key="1">
    <citation type="journal article" date="2007" name="Proc. Natl. Acad. Sci. U.S.A.">
        <title>The tiny eukaryote Ostreococcus provides genomic insights into the paradox of plankton speciation.</title>
        <authorList>
            <person name="Palenik B."/>
            <person name="Grimwood J."/>
            <person name="Aerts A."/>
            <person name="Rouze P."/>
            <person name="Salamov A."/>
            <person name="Putnam N."/>
            <person name="Dupont C."/>
            <person name="Jorgensen R."/>
            <person name="Derelle E."/>
            <person name="Rombauts S."/>
            <person name="Zhou K."/>
            <person name="Otillar R."/>
            <person name="Merchant S.S."/>
            <person name="Podell S."/>
            <person name="Gaasterland T."/>
            <person name="Napoli C."/>
            <person name="Gendler K."/>
            <person name="Manuell A."/>
            <person name="Tai V."/>
            <person name="Vallon O."/>
            <person name="Piganeau G."/>
            <person name="Jancek S."/>
            <person name="Heijde M."/>
            <person name="Jabbari K."/>
            <person name="Bowler C."/>
            <person name="Lohr M."/>
            <person name="Robbens S."/>
            <person name="Werner G."/>
            <person name="Dubchak I."/>
            <person name="Pazour G.J."/>
            <person name="Ren Q."/>
            <person name="Paulsen I."/>
            <person name="Delwiche C."/>
            <person name="Schmutz J."/>
            <person name="Rokhsar D."/>
            <person name="Van de Peer Y."/>
            <person name="Moreau H."/>
            <person name="Grigoriev I.V."/>
        </authorList>
    </citation>
    <scope>NUCLEOTIDE SEQUENCE [LARGE SCALE GENOMIC DNA]</scope>
    <source>
        <strain evidence="6 7">CCE9901</strain>
    </source>
</reference>
<feature type="transmembrane region" description="Helical" evidence="5">
    <location>
        <begin position="7"/>
        <end position="24"/>
    </location>
</feature>
<dbReference type="RefSeq" id="XP_001422304.1">
    <property type="nucleotide sequence ID" value="XM_001422267.1"/>
</dbReference>
<dbReference type="GO" id="GO:0016020">
    <property type="term" value="C:membrane"/>
    <property type="evidence" value="ECO:0007669"/>
    <property type="project" value="UniProtKB-SubCell"/>
</dbReference>
<feature type="transmembrane region" description="Helical" evidence="5">
    <location>
        <begin position="272"/>
        <end position="290"/>
    </location>
</feature>